<dbReference type="PANTHER" id="PTHR41709:SF2">
    <property type="entry name" value="CIRCADIAN CLOCK PROTEIN KAIB2"/>
    <property type="match status" value="1"/>
</dbReference>
<dbReference type="Gene3D" id="3.40.30.10">
    <property type="entry name" value="Glutaredoxin"/>
    <property type="match status" value="1"/>
</dbReference>
<gene>
    <name evidence="2" type="ORF">Q0590_33990</name>
</gene>
<evidence type="ECO:0000313" key="3">
    <source>
        <dbReference type="Proteomes" id="UP001168528"/>
    </source>
</evidence>
<reference evidence="2" key="1">
    <citation type="submission" date="2023-07" db="EMBL/GenBank/DDBJ databases">
        <title>The genome sequence of Rhodocytophaga aerolata KACC 12507.</title>
        <authorList>
            <person name="Zhang X."/>
        </authorList>
    </citation>
    <scope>NUCLEOTIDE SEQUENCE</scope>
    <source>
        <strain evidence="2">KACC 12507</strain>
    </source>
</reference>
<proteinExistence type="predicted"/>
<dbReference type="SUPFAM" id="SSF52833">
    <property type="entry name" value="Thioredoxin-like"/>
    <property type="match status" value="1"/>
</dbReference>
<name>A0ABT8RGV8_9BACT</name>
<accession>A0ABT8RGV8</accession>
<dbReference type="InterPro" id="IPR011649">
    <property type="entry name" value="KaiB_domain"/>
</dbReference>
<keyword evidence="3" id="KW-1185">Reference proteome</keyword>
<evidence type="ECO:0000259" key="1">
    <source>
        <dbReference type="SMART" id="SM01248"/>
    </source>
</evidence>
<sequence length="110" mass="12550">MENEDKQEEAFDAFAQTGSAQVYLLRLYITGMTPNSKRAVENVKRICEQHLKGRYELEVIDIYQQPTLAQGEQIIAAPTLIKKLPHPLRRLIGDMSNTEKVLLGLDLRPK</sequence>
<dbReference type="SMART" id="SM01248">
    <property type="entry name" value="KaiB"/>
    <property type="match status" value="1"/>
</dbReference>
<dbReference type="RefSeq" id="WP_302042135.1">
    <property type="nucleotide sequence ID" value="NZ_JAUKPO010000053.1"/>
</dbReference>
<dbReference type="InterPro" id="IPR036249">
    <property type="entry name" value="Thioredoxin-like_sf"/>
</dbReference>
<evidence type="ECO:0000313" key="2">
    <source>
        <dbReference type="EMBL" id="MDO1451336.1"/>
    </source>
</evidence>
<dbReference type="Proteomes" id="UP001168528">
    <property type="component" value="Unassembled WGS sequence"/>
</dbReference>
<dbReference type="CDD" id="cd02978">
    <property type="entry name" value="KaiB_like"/>
    <property type="match status" value="1"/>
</dbReference>
<comment type="caution">
    <text evidence="2">The sequence shown here is derived from an EMBL/GenBank/DDBJ whole genome shotgun (WGS) entry which is preliminary data.</text>
</comment>
<dbReference type="InterPro" id="IPR039022">
    <property type="entry name" value="KaiB-like"/>
</dbReference>
<dbReference type="Pfam" id="PF07689">
    <property type="entry name" value="KaiB"/>
    <property type="match status" value="1"/>
</dbReference>
<protein>
    <submittedName>
        <fullName evidence="2">Circadian clock KaiB family protein</fullName>
    </submittedName>
</protein>
<dbReference type="EMBL" id="JAUKPO010000053">
    <property type="protein sequence ID" value="MDO1451336.1"/>
    <property type="molecule type" value="Genomic_DNA"/>
</dbReference>
<organism evidence="2 3">
    <name type="scientific">Rhodocytophaga aerolata</name>
    <dbReference type="NCBI Taxonomy" id="455078"/>
    <lineage>
        <taxon>Bacteria</taxon>
        <taxon>Pseudomonadati</taxon>
        <taxon>Bacteroidota</taxon>
        <taxon>Cytophagia</taxon>
        <taxon>Cytophagales</taxon>
        <taxon>Rhodocytophagaceae</taxon>
        <taxon>Rhodocytophaga</taxon>
    </lineage>
</organism>
<feature type="domain" description="KaiB" evidence="1">
    <location>
        <begin position="26"/>
        <end position="107"/>
    </location>
</feature>
<dbReference type="PANTHER" id="PTHR41709">
    <property type="entry name" value="KAIB-LIKE PROTEIN 1"/>
    <property type="match status" value="1"/>
</dbReference>